<evidence type="ECO:0008006" key="4">
    <source>
        <dbReference type="Google" id="ProtNLM"/>
    </source>
</evidence>
<evidence type="ECO:0000256" key="1">
    <source>
        <dbReference type="SAM" id="MobiDB-lite"/>
    </source>
</evidence>
<feature type="region of interest" description="Disordered" evidence="1">
    <location>
        <begin position="1006"/>
        <end position="1031"/>
    </location>
</feature>
<gene>
    <name evidence="2" type="ORF">CDAUBV1_LOCUS9485</name>
</gene>
<feature type="compositionally biased region" description="Polar residues" evidence="1">
    <location>
        <begin position="252"/>
        <end position="288"/>
    </location>
</feature>
<organism evidence="2 3">
    <name type="scientific">Calicophoron daubneyi</name>
    <name type="common">Rumen fluke</name>
    <name type="synonym">Paramphistomum daubneyi</name>
    <dbReference type="NCBI Taxonomy" id="300641"/>
    <lineage>
        <taxon>Eukaryota</taxon>
        <taxon>Metazoa</taxon>
        <taxon>Spiralia</taxon>
        <taxon>Lophotrochozoa</taxon>
        <taxon>Platyhelminthes</taxon>
        <taxon>Trematoda</taxon>
        <taxon>Digenea</taxon>
        <taxon>Plagiorchiida</taxon>
        <taxon>Pronocephalata</taxon>
        <taxon>Paramphistomoidea</taxon>
        <taxon>Paramphistomidae</taxon>
        <taxon>Calicophoron</taxon>
    </lineage>
</organism>
<feature type="compositionally biased region" description="Polar residues" evidence="1">
    <location>
        <begin position="577"/>
        <end position="597"/>
    </location>
</feature>
<dbReference type="PROSITE" id="PS50896">
    <property type="entry name" value="LISH"/>
    <property type="match status" value="1"/>
</dbReference>
<feature type="compositionally biased region" description="Polar residues" evidence="1">
    <location>
        <begin position="807"/>
        <end position="822"/>
    </location>
</feature>
<evidence type="ECO:0000313" key="2">
    <source>
        <dbReference type="EMBL" id="CAL5135326.1"/>
    </source>
</evidence>
<feature type="region of interest" description="Disordered" evidence="1">
    <location>
        <begin position="837"/>
        <end position="857"/>
    </location>
</feature>
<feature type="compositionally biased region" description="Polar residues" evidence="1">
    <location>
        <begin position="1016"/>
        <end position="1031"/>
    </location>
</feature>
<dbReference type="InterPro" id="IPR006594">
    <property type="entry name" value="LisH"/>
</dbReference>
<accession>A0AAV2TGY0</accession>
<dbReference type="SMART" id="SM00667">
    <property type="entry name" value="LisH"/>
    <property type="match status" value="1"/>
</dbReference>
<comment type="caution">
    <text evidence="2">The sequence shown here is derived from an EMBL/GenBank/DDBJ whole genome shotgun (WGS) entry which is preliminary data.</text>
</comment>
<name>A0AAV2TGY0_CALDB</name>
<dbReference type="AlphaFoldDB" id="A0AAV2TGY0"/>
<reference evidence="2" key="1">
    <citation type="submission" date="2024-06" db="EMBL/GenBank/DDBJ databases">
        <authorList>
            <person name="Liu X."/>
            <person name="Lenzi L."/>
            <person name="Haldenby T S."/>
            <person name="Uol C."/>
        </authorList>
    </citation>
    <scope>NUCLEOTIDE SEQUENCE</scope>
</reference>
<protein>
    <recommendedName>
        <fullName evidence="4">LisH domain-containing protein</fullName>
    </recommendedName>
</protein>
<sequence>MKKSPQPSVPVTEYFTLLPSEVCRLVLGYLRSNGYMESATALFSESESLAELRAQYLIIENLPLNLTQISMLDVIQDYLRMANEVARYLARINVTCRLGSISQFLPHILKLQPSSVLRFSHGRSNAHAYLPPRIIHLDKWTEQTRLPLLAVRPNALGVQSFTSPKAPTAVSCRNRLITCSASPTFGGCANALPAPRLIQAFQSPSPSTTHLTSNGESKIAGKPDVLGCSRAASLVPVSLVAAENRSEDERQTISVSSGPEALSSSKTDISTEASDSSVTIDGPPSSSYDGFLPIKDQDGPSSVHSTEPDDLPRVVDVCTRGAGVSFNVFSHLPPPHSPSVSTTSSVNNRGKVVQPPTQKRKKAQVPRRLSIKENENIPTTASEIDDVDFERFLSSLLSNAEQVASHINTKFSGLSATSHDDASTPTSQITQGTISSVPAKTVKSTVVSLMASHSTGSSSALSEGSDPHVCDIEAPPMLSCWSKQDCHQKINGFADSRDETNTLSDWTEDDLDNCVNCLLSGMEKKDGSVIEKESEQINEQVCPKPVEIVHLCDPSDLPPLPKSNSASSPKVQAFKEPSQQILDDPTNVHSTEPSESQVTKRSESDPPLVCSPPLCLSQFVKTASCSPHKRRKLNSAAWEDPNYFCTSSTLTTPDTKPTGSSHSAQVMHAMDGHVPDQDLFTTDQRMQVYEEFVRFDGLPPSHPLSSLVSGKNTSVSLGYHVQTLAAQMSYSCVPGSGAVTPSSTSVSSEWRSSSQSASNCIYSTVSSGELTSTSSCREPVSAPLHSYSSATATGQLPAVVQDPPNRPTSSSADKPVSQSPPRVTSCLKAASCVTHTPETNNISKSSLPRTGTPNVPVSASSAALRSMVPTPVLQPNTSENVTKAVIIQLPQGVVVDNYEEFVRFDGLPPSHPLSSLVSGKNTSVSLGYHVQTLAAQMSYSCVPGSGAVTPSSTSVSSEWRSSSQSASNCIYSTVSSGELTSTSSCREPVSAPLHSYSSATATGQLPAVVQDPPNRPTSSSADKPVSQSPPRVTSCLKAASCVTHTPETNNISKSSLPRTGTPNVPVSASSAALRSMVPTPVLQPNTSENVAKAVIIQLPQGVVVDNSLVQRHFVSGTRPVAIWFPHSLQGNAVSKRTFLPPDVDLDSPNPHSNPSTVFRVISQPNAPTTTYEVITCDKENRSPLIVEAGTNRKVLNLSSIDVDEILSKSH</sequence>
<feature type="region of interest" description="Disordered" evidence="1">
    <location>
        <begin position="243"/>
        <end position="310"/>
    </location>
</feature>
<dbReference type="EMBL" id="CAXLJL010000256">
    <property type="protein sequence ID" value="CAL5135326.1"/>
    <property type="molecule type" value="Genomic_DNA"/>
</dbReference>
<feature type="region of interest" description="Disordered" evidence="1">
    <location>
        <begin position="797"/>
        <end position="822"/>
    </location>
</feature>
<evidence type="ECO:0000313" key="3">
    <source>
        <dbReference type="Proteomes" id="UP001497525"/>
    </source>
</evidence>
<proteinExistence type="predicted"/>
<dbReference type="Proteomes" id="UP001497525">
    <property type="component" value="Unassembled WGS sequence"/>
</dbReference>
<feature type="region of interest" description="Disordered" evidence="1">
    <location>
        <begin position="554"/>
        <end position="606"/>
    </location>
</feature>
<feature type="region of interest" description="Disordered" evidence="1">
    <location>
        <begin position="1046"/>
        <end position="1066"/>
    </location>
</feature>
<feature type="region of interest" description="Disordered" evidence="1">
    <location>
        <begin position="335"/>
        <end position="372"/>
    </location>
</feature>